<keyword evidence="2" id="KW-0646">Protease inhibitor</keyword>
<keyword evidence="3" id="KW-0732">Signal</keyword>
<evidence type="ECO:0000313" key="11">
    <source>
        <dbReference type="Proteomes" id="UP001497522"/>
    </source>
</evidence>
<dbReference type="Proteomes" id="UP001497522">
    <property type="component" value="Unassembled WGS sequence"/>
</dbReference>
<evidence type="ECO:0000256" key="2">
    <source>
        <dbReference type="ARBA" id="ARBA00022690"/>
    </source>
</evidence>
<comment type="similarity">
    <text evidence="1">Belongs to the protease inhibitor I39 (alpha-2-macroglobulin) family.</text>
</comment>
<dbReference type="Pfam" id="PF00207">
    <property type="entry name" value="A2M"/>
    <property type="match status" value="1"/>
</dbReference>
<comment type="caution">
    <text evidence="10">The sequence shown here is derived from an EMBL/GenBank/DDBJ whole genome shotgun (WGS) entry which is preliminary data.</text>
</comment>
<evidence type="ECO:0000259" key="9">
    <source>
        <dbReference type="SMART" id="SM01360"/>
    </source>
</evidence>
<evidence type="ECO:0000313" key="10">
    <source>
        <dbReference type="EMBL" id="CAK9855843.1"/>
    </source>
</evidence>
<name>A0ABP1A3B2_9BRYO</name>
<keyword evidence="4" id="KW-0722">Serine protease inhibitor</keyword>
<dbReference type="InterPro" id="IPR050473">
    <property type="entry name" value="A2M/Complement_sys"/>
</dbReference>
<keyword evidence="6" id="KW-1015">Disulfide bond</keyword>
<dbReference type="InterPro" id="IPR008930">
    <property type="entry name" value="Terpenoid_cyclase/PrenylTrfase"/>
</dbReference>
<dbReference type="Gene3D" id="6.20.50.160">
    <property type="match status" value="1"/>
</dbReference>
<dbReference type="SMART" id="SM01360">
    <property type="entry name" value="A2M"/>
    <property type="match status" value="1"/>
</dbReference>
<sequence>FNNETALEYEQKSYSVFIQSDKAIYKPGQLVQFRAIIVNPSLRPTVTAAIDIYIKDAKGNRIKQWNRVLTSRGVVSKELQLSDQPVLGDWTIFVEVLGQKFEKSFTVAEYVLPTFDVEVLLPPYATYNRSDVIATVKAIYTYGKPVKGEVTLTVRPKDTYNYLPLEKQFQTKTSIDGSIDIPVNIVRDLNLKSDFFEREIEFFALVEEGLTGRKYNKSNTVKIYKKEVKVELIKTSKTFKPGLRYTAFLKVAFQDDKPVDDNGPPLILRYGFSYSDREWKNILMLTPVKGLINIEIYPPRNKNILVLGMGAEYKGQTYYLESVESAQSPSNNYIQVIMPQKRDAKVGEEVKFEVNATEPLNRTVYEVMGRGDIVLARSVDVPNTNTFEFSFMVTHRMAPKARIVVYYVRQDNQEIVADALNFDVDRVFKTQVTVDTNVQETKPGALVDVRVETNPNAYVGILGIDQSVLLLKSGNDITQQDVINELETYDTGKSNKRIPRWYGRKKRSFWWPGSSTTGEIFDDSGVVILSNGLIHRHYQIFYYPMPMVDFGRIPKAGLPGPPALAGQLPPMSIERLDSPVLKHETTTNVKVRKYFPETWLWNSTIVGNDGRAVITSPIPDTITSWFISAFAMDEITGLGIAPHNAKVTVFRPFFIKLSLPYSIIRGESIALQAIVFNYFNKSVEAEVVMENKKDEFVFTNAANEIEFAEIKKVKEKKKFVTIPANDGVSVVFLITPKKIGYIEIKMTATSPLAGDSVINKLLVKSEGQTQYFNKAVLIDLKDPNKSPNQVNKNISIAIPNNAITGSERVTVSAIGDILGPTVNNLDDLLRMPYGCGEQNMLNFVPNIVILDYLTRANRLTPGIKSKATSHIESGYQRELTYKREDGSFSAFGSRDKSGSTWLTAFVVKSFIQAKPHIDIDQKVINKSIEWLLNRQKPDGSFNEPGEVHHKAMQGGSGGGSGALSAYVLIAILQDKNAKRDRRSEISRTESFIWNEFTASTNPYELTIITHALHLADSQYRDNAFNRMMSYAKRSSDYMWWSADKQETNTTDKQSAHFYFPNSNDVEMTAYALMTLVARSDLENAIPVLRWLISQQNSKGGFSSTQDTVIGIQALGALAQRISTTTVSLNVKFNYKADDKELDKQMRIDSSNAIVLQRIEMPLSTKYIEIEATGFGAAIVQVSWQYNLAVSAEQPAFFLNPQIDKTSTENYLQLSVCTHYKEGNSTNMAVMEVELPSGYVADVEALPSITRAKEIKRIDTANGDTNVVIYFDR</sequence>
<dbReference type="InterPro" id="IPR014756">
    <property type="entry name" value="Ig_E-set"/>
</dbReference>
<dbReference type="InterPro" id="IPR019742">
    <property type="entry name" value="MacrogloblnA2_CS"/>
</dbReference>
<dbReference type="CDD" id="cd02897">
    <property type="entry name" value="A2M_2"/>
    <property type="match status" value="1"/>
</dbReference>
<dbReference type="Gene3D" id="2.60.40.1930">
    <property type="match status" value="2"/>
</dbReference>
<dbReference type="SUPFAM" id="SSF48239">
    <property type="entry name" value="Terpenoid cyclases/Protein prenyltransferases"/>
    <property type="match status" value="1"/>
</dbReference>
<feature type="non-terminal residue" evidence="10">
    <location>
        <position position="1272"/>
    </location>
</feature>
<dbReference type="Pfam" id="PF07677">
    <property type="entry name" value="A2M_recep"/>
    <property type="match status" value="1"/>
</dbReference>
<dbReference type="Gene3D" id="2.60.40.690">
    <property type="entry name" value="Alpha-macroglobulin, receptor-binding domain"/>
    <property type="match status" value="1"/>
</dbReference>
<keyword evidence="7" id="KW-0325">Glycoprotein</keyword>
<keyword evidence="11" id="KW-1185">Reference proteome</keyword>
<dbReference type="SUPFAM" id="SSF49410">
    <property type="entry name" value="Alpha-macroglobulin receptor domain"/>
    <property type="match status" value="1"/>
</dbReference>
<feature type="non-terminal residue" evidence="10">
    <location>
        <position position="1"/>
    </location>
</feature>
<gene>
    <name evidence="10" type="ORF">CSSPJE1EN2_LOCUS25775</name>
</gene>
<evidence type="ECO:0000256" key="3">
    <source>
        <dbReference type="ARBA" id="ARBA00022729"/>
    </source>
</evidence>
<dbReference type="InterPro" id="IPR047565">
    <property type="entry name" value="Alpha-macroglob_thiol-ester_cl"/>
</dbReference>
<dbReference type="PANTHER" id="PTHR11412:SF136">
    <property type="entry name" value="CD109 ANTIGEN"/>
    <property type="match status" value="1"/>
</dbReference>
<dbReference type="SUPFAM" id="SSF81296">
    <property type="entry name" value="E set domains"/>
    <property type="match status" value="1"/>
</dbReference>
<dbReference type="Gene3D" id="2.60.120.1540">
    <property type="match status" value="1"/>
</dbReference>
<dbReference type="Pfam" id="PF07703">
    <property type="entry name" value="A2M_BRD"/>
    <property type="match status" value="1"/>
</dbReference>
<dbReference type="InterPro" id="IPR011625">
    <property type="entry name" value="A2M_N_BRD"/>
</dbReference>
<dbReference type="InterPro" id="IPR009048">
    <property type="entry name" value="A-macroglobulin_rcpt-bd"/>
</dbReference>
<evidence type="ECO:0000256" key="4">
    <source>
        <dbReference type="ARBA" id="ARBA00022900"/>
    </source>
</evidence>
<dbReference type="PANTHER" id="PTHR11412">
    <property type="entry name" value="MACROGLOBULIN / COMPLEMENT"/>
    <property type="match status" value="1"/>
</dbReference>
<dbReference type="Gene3D" id="1.50.10.20">
    <property type="match status" value="1"/>
</dbReference>
<dbReference type="SMART" id="SM01419">
    <property type="entry name" value="Thiol-ester_cl"/>
    <property type="match status" value="1"/>
</dbReference>
<dbReference type="InterPro" id="IPR011626">
    <property type="entry name" value="Alpha-macroglobulin_TED"/>
</dbReference>
<dbReference type="Pfam" id="PF17791">
    <property type="entry name" value="MG3"/>
    <property type="match status" value="1"/>
</dbReference>
<dbReference type="Gene3D" id="2.20.130.20">
    <property type="match status" value="1"/>
</dbReference>
<dbReference type="InterPro" id="IPR041555">
    <property type="entry name" value="MG3"/>
</dbReference>
<dbReference type="InterPro" id="IPR041813">
    <property type="entry name" value="A2M_TED"/>
</dbReference>
<protein>
    <submittedName>
        <fullName evidence="10">Uncharacterized protein</fullName>
    </submittedName>
</protein>
<evidence type="ECO:0000256" key="6">
    <source>
        <dbReference type="ARBA" id="ARBA00023157"/>
    </source>
</evidence>
<dbReference type="Pfam" id="PF01835">
    <property type="entry name" value="MG2"/>
    <property type="match status" value="1"/>
</dbReference>
<keyword evidence="5" id="KW-0882">Thioester bond</keyword>
<reference evidence="10" key="1">
    <citation type="submission" date="2024-03" db="EMBL/GenBank/DDBJ databases">
        <authorList>
            <consortium name="ELIXIR-Norway"/>
            <consortium name="Elixir Norway"/>
        </authorList>
    </citation>
    <scope>NUCLEOTIDE SEQUENCE</scope>
</reference>
<accession>A0ABP1A3B2</accession>
<feature type="domain" description="Alpha-2-macroglobulin bait region" evidence="8">
    <location>
        <begin position="334"/>
        <end position="471"/>
    </location>
</feature>
<proteinExistence type="inferred from homology"/>
<dbReference type="Gene3D" id="2.60.40.10">
    <property type="entry name" value="Immunoglobulins"/>
    <property type="match status" value="2"/>
</dbReference>
<organism evidence="10 11">
    <name type="scientific">Sphagnum jensenii</name>
    <dbReference type="NCBI Taxonomy" id="128206"/>
    <lineage>
        <taxon>Eukaryota</taxon>
        <taxon>Viridiplantae</taxon>
        <taxon>Streptophyta</taxon>
        <taxon>Embryophyta</taxon>
        <taxon>Bryophyta</taxon>
        <taxon>Sphagnophytina</taxon>
        <taxon>Sphagnopsida</taxon>
        <taxon>Sphagnales</taxon>
        <taxon>Sphagnaceae</taxon>
        <taxon>Sphagnum</taxon>
    </lineage>
</organism>
<feature type="domain" description="Alpha-2-macroglobulin" evidence="9">
    <location>
        <begin position="598"/>
        <end position="689"/>
    </location>
</feature>
<evidence type="ECO:0000256" key="7">
    <source>
        <dbReference type="ARBA" id="ARBA00023180"/>
    </source>
</evidence>
<evidence type="ECO:0000259" key="8">
    <source>
        <dbReference type="SMART" id="SM01359"/>
    </source>
</evidence>
<dbReference type="SMART" id="SM01359">
    <property type="entry name" value="A2M_N_2"/>
    <property type="match status" value="1"/>
</dbReference>
<evidence type="ECO:0000256" key="5">
    <source>
        <dbReference type="ARBA" id="ARBA00022966"/>
    </source>
</evidence>
<dbReference type="Pfam" id="PF07678">
    <property type="entry name" value="TED_complement"/>
    <property type="match status" value="1"/>
</dbReference>
<dbReference type="InterPro" id="IPR013783">
    <property type="entry name" value="Ig-like_fold"/>
</dbReference>
<evidence type="ECO:0000256" key="1">
    <source>
        <dbReference type="ARBA" id="ARBA00010952"/>
    </source>
</evidence>
<dbReference type="EMBL" id="CAXHBF010000314">
    <property type="protein sequence ID" value="CAK9855843.1"/>
    <property type="molecule type" value="Genomic_DNA"/>
</dbReference>
<dbReference type="InterPro" id="IPR001599">
    <property type="entry name" value="Macroglobln_a2"/>
</dbReference>
<dbReference type="Gene3D" id="2.60.40.1940">
    <property type="match status" value="1"/>
</dbReference>
<dbReference type="InterPro" id="IPR002890">
    <property type="entry name" value="MG2"/>
</dbReference>
<dbReference type="InterPro" id="IPR036595">
    <property type="entry name" value="A-macroglobulin_rcpt-bd_sf"/>
</dbReference>
<dbReference type="PROSITE" id="PS00477">
    <property type="entry name" value="ALPHA_2_MACROGLOBULIN"/>
    <property type="match status" value="1"/>
</dbReference>